<dbReference type="AlphaFoldDB" id="A0A927ARP5"/>
<dbReference type="Proteomes" id="UP000598820">
    <property type="component" value="Unassembled WGS sequence"/>
</dbReference>
<gene>
    <name evidence="2" type="ORF">IC229_05345</name>
</gene>
<accession>A0A927ARP5</accession>
<comment type="caution">
    <text evidence="2">The sequence shown here is derived from an EMBL/GenBank/DDBJ whole genome shotgun (WGS) entry which is preliminary data.</text>
</comment>
<keyword evidence="3" id="KW-1185">Reference proteome</keyword>
<feature type="transmembrane region" description="Helical" evidence="1">
    <location>
        <begin position="117"/>
        <end position="137"/>
    </location>
</feature>
<evidence type="ECO:0000313" key="3">
    <source>
        <dbReference type="Proteomes" id="UP000598820"/>
    </source>
</evidence>
<reference evidence="2" key="1">
    <citation type="submission" date="2020-09" db="EMBL/GenBank/DDBJ databases">
        <authorList>
            <person name="Kim M.K."/>
        </authorList>
    </citation>
    <scope>NUCLEOTIDE SEQUENCE</scope>
    <source>
        <strain evidence="2">BT702</strain>
    </source>
</reference>
<sequence>MPIAKYLSVIIASTLKFVGGPLSGVALGLSWLETAIFTTIGMMVSVVVVIYAGAALQLLIQRYRSTPPKRFTKRTRLAIKIWKRAGLAGIAFLTPLLLTPIGGTILAISFRVKPGQIMLYMLVSAVFWAVVQSIVFYQIPGLKGVFG</sequence>
<dbReference type="RefSeq" id="WP_190885907.1">
    <property type="nucleotide sequence ID" value="NZ_JACWZY010000003.1"/>
</dbReference>
<evidence type="ECO:0000256" key="1">
    <source>
        <dbReference type="SAM" id="Phobius"/>
    </source>
</evidence>
<evidence type="ECO:0008006" key="4">
    <source>
        <dbReference type="Google" id="ProtNLM"/>
    </source>
</evidence>
<feature type="transmembrane region" description="Helical" evidence="1">
    <location>
        <begin position="81"/>
        <end position="111"/>
    </location>
</feature>
<name>A0A927ARP5_9BACT</name>
<protein>
    <recommendedName>
        <fullName evidence="4">Small multi-drug export protein</fullName>
    </recommendedName>
</protein>
<keyword evidence="1" id="KW-0472">Membrane</keyword>
<feature type="transmembrane region" description="Helical" evidence="1">
    <location>
        <begin position="7"/>
        <end position="29"/>
    </location>
</feature>
<keyword evidence="1" id="KW-1133">Transmembrane helix</keyword>
<proteinExistence type="predicted"/>
<organism evidence="2 3">
    <name type="scientific">Spirosoma profusum</name>
    <dbReference type="NCBI Taxonomy" id="2771354"/>
    <lineage>
        <taxon>Bacteria</taxon>
        <taxon>Pseudomonadati</taxon>
        <taxon>Bacteroidota</taxon>
        <taxon>Cytophagia</taxon>
        <taxon>Cytophagales</taxon>
        <taxon>Cytophagaceae</taxon>
        <taxon>Spirosoma</taxon>
    </lineage>
</organism>
<feature type="transmembrane region" description="Helical" evidence="1">
    <location>
        <begin position="35"/>
        <end position="60"/>
    </location>
</feature>
<dbReference type="EMBL" id="JACWZY010000003">
    <property type="protein sequence ID" value="MBD2700050.1"/>
    <property type="molecule type" value="Genomic_DNA"/>
</dbReference>
<evidence type="ECO:0000313" key="2">
    <source>
        <dbReference type="EMBL" id="MBD2700050.1"/>
    </source>
</evidence>
<keyword evidence="1" id="KW-0812">Transmembrane</keyword>